<reference evidence="1" key="1">
    <citation type="submission" date="2021-02" db="EMBL/GenBank/DDBJ databases">
        <authorList>
            <person name="Dougan E. K."/>
            <person name="Rhodes N."/>
            <person name="Thang M."/>
            <person name="Chan C."/>
        </authorList>
    </citation>
    <scope>NUCLEOTIDE SEQUENCE</scope>
</reference>
<evidence type="ECO:0000313" key="2">
    <source>
        <dbReference type="Proteomes" id="UP000654075"/>
    </source>
</evidence>
<evidence type="ECO:0000313" key="1">
    <source>
        <dbReference type="EMBL" id="CAE8596182.1"/>
    </source>
</evidence>
<proteinExistence type="predicted"/>
<dbReference type="AlphaFoldDB" id="A0A813E6S8"/>
<organism evidence="1 2">
    <name type="scientific">Polarella glacialis</name>
    <name type="common">Dinoflagellate</name>
    <dbReference type="NCBI Taxonomy" id="89957"/>
    <lineage>
        <taxon>Eukaryota</taxon>
        <taxon>Sar</taxon>
        <taxon>Alveolata</taxon>
        <taxon>Dinophyceae</taxon>
        <taxon>Suessiales</taxon>
        <taxon>Suessiaceae</taxon>
        <taxon>Polarella</taxon>
    </lineage>
</organism>
<protein>
    <submittedName>
        <fullName evidence="1">Uncharacterized protein</fullName>
    </submittedName>
</protein>
<keyword evidence="2" id="KW-1185">Reference proteome</keyword>
<sequence>MPASILPDVFRARVWYKTGCSLQLAHSMRAIDHSPVVVDLNYRAWFRASRGVRLVIEAMQQATPRQVRELQEKLDEVLAEVCSAMVNQADATVAVDQMWHVLNSTLREVVEEEFSAPEVTQFTYTAATREMGQQHRAVTCGLG</sequence>
<comment type="caution">
    <text evidence="1">The sequence shown here is derived from an EMBL/GenBank/DDBJ whole genome shotgun (WGS) entry which is preliminary data.</text>
</comment>
<accession>A0A813E6S8</accession>
<gene>
    <name evidence="1" type="ORF">PGLA1383_LOCUS14651</name>
</gene>
<dbReference type="Proteomes" id="UP000654075">
    <property type="component" value="Unassembled WGS sequence"/>
</dbReference>
<dbReference type="EMBL" id="CAJNNV010008403">
    <property type="protein sequence ID" value="CAE8596182.1"/>
    <property type="molecule type" value="Genomic_DNA"/>
</dbReference>
<name>A0A813E6S8_POLGL</name>